<comment type="subcellular location">
    <subcellularLocation>
        <location evidence="2">Cytoplasm</location>
    </subcellularLocation>
    <subcellularLocation>
        <location evidence="1">Nucleus</location>
    </subcellularLocation>
</comment>
<evidence type="ECO:0000256" key="6">
    <source>
        <dbReference type="ARBA" id="ARBA00022737"/>
    </source>
</evidence>
<accession>A0A8C4Q4F0</accession>
<feature type="domain" description="RRM" evidence="12">
    <location>
        <begin position="36"/>
        <end position="119"/>
    </location>
</feature>
<dbReference type="PANTHER" id="PTHR37457:SF2">
    <property type="entry name" value="TRNA SELENOCYSTEINE 1-ASSOCIATED PROTEIN 1"/>
    <property type="match status" value="1"/>
</dbReference>
<evidence type="ECO:0000256" key="3">
    <source>
        <dbReference type="ARBA" id="ARBA00008920"/>
    </source>
</evidence>
<evidence type="ECO:0000256" key="7">
    <source>
        <dbReference type="ARBA" id="ARBA00022884"/>
    </source>
</evidence>
<dbReference type="FunFam" id="3.30.70.330:FF:000159">
    <property type="entry name" value="tRNA selenocysteine 1-associated protein 1"/>
    <property type="match status" value="1"/>
</dbReference>
<dbReference type="InterPro" id="IPR012677">
    <property type="entry name" value="Nucleotide-bd_a/b_plait_sf"/>
</dbReference>
<evidence type="ECO:0000256" key="4">
    <source>
        <dbReference type="ARBA" id="ARBA00016598"/>
    </source>
</evidence>
<evidence type="ECO:0000256" key="1">
    <source>
        <dbReference type="ARBA" id="ARBA00004123"/>
    </source>
</evidence>
<dbReference type="AlphaFoldDB" id="A0A8C4Q4F0"/>
<dbReference type="GO" id="GO:0001514">
    <property type="term" value="P:selenocysteine incorporation"/>
    <property type="evidence" value="ECO:0007669"/>
    <property type="project" value="TreeGrafter"/>
</dbReference>
<keyword evidence="6" id="KW-0677">Repeat</keyword>
<dbReference type="GeneTree" id="ENSGT00940000156139"/>
<evidence type="ECO:0000259" key="12">
    <source>
        <dbReference type="PROSITE" id="PS50102"/>
    </source>
</evidence>
<evidence type="ECO:0000313" key="14">
    <source>
        <dbReference type="Proteomes" id="UP000694388"/>
    </source>
</evidence>
<dbReference type="InterPro" id="IPR040434">
    <property type="entry name" value="TSAP1"/>
</dbReference>
<dbReference type="Gene3D" id="3.30.70.330">
    <property type="match status" value="1"/>
</dbReference>
<dbReference type="GO" id="GO:0005634">
    <property type="term" value="C:nucleus"/>
    <property type="evidence" value="ECO:0007669"/>
    <property type="project" value="UniProtKB-SubCell"/>
</dbReference>
<evidence type="ECO:0000256" key="9">
    <source>
        <dbReference type="ARBA" id="ARBA00023242"/>
    </source>
</evidence>
<keyword evidence="8" id="KW-0648">Protein biosynthesis</keyword>
<dbReference type="GO" id="GO:0000049">
    <property type="term" value="F:tRNA binding"/>
    <property type="evidence" value="ECO:0007669"/>
    <property type="project" value="TreeGrafter"/>
</dbReference>
<evidence type="ECO:0000256" key="2">
    <source>
        <dbReference type="ARBA" id="ARBA00004496"/>
    </source>
</evidence>
<dbReference type="SMART" id="SM00360">
    <property type="entry name" value="RRM"/>
    <property type="match status" value="1"/>
</dbReference>
<dbReference type="PANTHER" id="PTHR37457">
    <property type="entry name" value="TRNA SELENOCYSTEINE 1-ASSOCIATED PROTEIN 1-RELATED"/>
    <property type="match status" value="1"/>
</dbReference>
<sequence>MRETLDLHHIGFLGFLLLLSYSDYRALRFSPSPQMASLWIGDLDPLMDESFLAQAFASVGESIIGVKVIRNRLNGSPAGYGFVEFPDQLAAEHCLQNLNGKQVPGACHGKMFRLNYATHSKQMDKTRNTWNQKPMMMTTTRPAFSTCRQTNRQMKNRA</sequence>
<dbReference type="GO" id="GO:0005737">
    <property type="term" value="C:cytoplasm"/>
    <property type="evidence" value="ECO:0007669"/>
    <property type="project" value="UniProtKB-SubCell"/>
</dbReference>
<organism evidence="13 14">
    <name type="scientific">Eptatretus burgeri</name>
    <name type="common">Inshore hagfish</name>
    <dbReference type="NCBI Taxonomy" id="7764"/>
    <lineage>
        <taxon>Eukaryota</taxon>
        <taxon>Metazoa</taxon>
        <taxon>Chordata</taxon>
        <taxon>Craniata</taxon>
        <taxon>Vertebrata</taxon>
        <taxon>Cyclostomata</taxon>
        <taxon>Myxini</taxon>
        <taxon>Myxiniformes</taxon>
        <taxon>Myxinidae</taxon>
        <taxon>Eptatretinae</taxon>
        <taxon>Eptatretus</taxon>
    </lineage>
</organism>
<proteinExistence type="inferred from homology"/>
<evidence type="ECO:0000313" key="13">
    <source>
        <dbReference type="Ensembl" id="ENSEBUP00000009879.1"/>
    </source>
</evidence>
<dbReference type="Proteomes" id="UP000694388">
    <property type="component" value="Unplaced"/>
</dbReference>
<keyword evidence="5" id="KW-0963">Cytoplasm</keyword>
<keyword evidence="14" id="KW-1185">Reference proteome</keyword>
<evidence type="ECO:0000256" key="11">
    <source>
        <dbReference type="PROSITE-ProRule" id="PRU00176"/>
    </source>
</evidence>
<evidence type="ECO:0000256" key="10">
    <source>
        <dbReference type="ARBA" id="ARBA00033477"/>
    </source>
</evidence>
<reference evidence="13" key="2">
    <citation type="submission" date="2025-09" db="UniProtKB">
        <authorList>
            <consortium name="Ensembl"/>
        </authorList>
    </citation>
    <scope>IDENTIFICATION</scope>
</reference>
<dbReference type="Pfam" id="PF00076">
    <property type="entry name" value="RRM_1"/>
    <property type="match status" value="1"/>
</dbReference>
<evidence type="ECO:0000256" key="8">
    <source>
        <dbReference type="ARBA" id="ARBA00022917"/>
    </source>
</evidence>
<dbReference type="InterPro" id="IPR000504">
    <property type="entry name" value="RRM_dom"/>
</dbReference>
<dbReference type="InterPro" id="IPR035979">
    <property type="entry name" value="RBD_domain_sf"/>
</dbReference>
<dbReference type="SUPFAM" id="SSF54928">
    <property type="entry name" value="RNA-binding domain, RBD"/>
    <property type="match status" value="1"/>
</dbReference>
<dbReference type="PROSITE" id="PS50102">
    <property type="entry name" value="RRM"/>
    <property type="match status" value="1"/>
</dbReference>
<keyword evidence="7 11" id="KW-0694">RNA-binding</keyword>
<evidence type="ECO:0000256" key="5">
    <source>
        <dbReference type="ARBA" id="ARBA00022490"/>
    </source>
</evidence>
<dbReference type="Ensembl" id="ENSEBUT00000010411.1">
    <property type="protein sequence ID" value="ENSEBUP00000009879.1"/>
    <property type="gene ID" value="ENSEBUG00000006349.1"/>
</dbReference>
<name>A0A8C4Q4F0_EPTBU</name>
<comment type="similarity">
    <text evidence="3">Belongs to the RRM TRSPAP family.</text>
</comment>
<protein>
    <recommendedName>
        <fullName evidence="4">tRNA selenocysteine 1-associated protein 1</fullName>
    </recommendedName>
    <alternativeName>
        <fullName evidence="10">tRNA selenocysteine-associated protein 1</fullName>
    </alternativeName>
</protein>
<keyword evidence="9" id="KW-0539">Nucleus</keyword>
<reference evidence="13" key="1">
    <citation type="submission" date="2025-08" db="UniProtKB">
        <authorList>
            <consortium name="Ensembl"/>
        </authorList>
    </citation>
    <scope>IDENTIFICATION</scope>
</reference>